<reference evidence="3" key="1">
    <citation type="journal article" date="2023" name="Mol. Phylogenet. Evol.">
        <title>Genome-scale phylogeny and comparative genomics of the fungal order Sordariales.</title>
        <authorList>
            <person name="Hensen N."/>
            <person name="Bonometti L."/>
            <person name="Westerberg I."/>
            <person name="Brannstrom I.O."/>
            <person name="Guillou S."/>
            <person name="Cros-Aarteil S."/>
            <person name="Calhoun S."/>
            <person name="Haridas S."/>
            <person name="Kuo A."/>
            <person name="Mondo S."/>
            <person name="Pangilinan J."/>
            <person name="Riley R."/>
            <person name="LaButti K."/>
            <person name="Andreopoulos B."/>
            <person name="Lipzen A."/>
            <person name="Chen C."/>
            <person name="Yan M."/>
            <person name="Daum C."/>
            <person name="Ng V."/>
            <person name="Clum A."/>
            <person name="Steindorff A."/>
            <person name="Ohm R.A."/>
            <person name="Martin F."/>
            <person name="Silar P."/>
            <person name="Natvig D.O."/>
            <person name="Lalanne C."/>
            <person name="Gautier V."/>
            <person name="Ament-Velasquez S.L."/>
            <person name="Kruys A."/>
            <person name="Hutchinson M.I."/>
            <person name="Powell A.J."/>
            <person name="Barry K."/>
            <person name="Miller A.N."/>
            <person name="Grigoriev I.V."/>
            <person name="Debuchy R."/>
            <person name="Gladieux P."/>
            <person name="Hiltunen Thoren M."/>
            <person name="Johannesson H."/>
        </authorList>
    </citation>
    <scope>NUCLEOTIDE SEQUENCE</scope>
    <source>
        <strain evidence="3">CBS 314.62</strain>
    </source>
</reference>
<proteinExistence type="predicted"/>
<evidence type="ECO:0000256" key="2">
    <source>
        <dbReference type="SAM" id="Phobius"/>
    </source>
</evidence>
<feature type="transmembrane region" description="Helical" evidence="2">
    <location>
        <begin position="64"/>
        <end position="92"/>
    </location>
</feature>
<accession>A0AAE1CIM2</accession>
<name>A0AAE1CIM2_9PEZI</name>
<evidence type="ECO:0000313" key="4">
    <source>
        <dbReference type="Proteomes" id="UP001270362"/>
    </source>
</evidence>
<evidence type="ECO:0000256" key="1">
    <source>
        <dbReference type="SAM" id="MobiDB-lite"/>
    </source>
</evidence>
<feature type="transmembrane region" description="Helical" evidence="2">
    <location>
        <begin position="134"/>
        <end position="151"/>
    </location>
</feature>
<sequence length="631" mass="68582">MVAAAPPSLAPAVLRYRRTSVIIAVLYLAVLIIPWILTCAFGRLKPVDELKSILPYRAIDDGRWTIAVAVLNAVAMLASLPAIYSLLARAAVVTSQRRRDGQSLNARQLFGLADGGFLVGMVNDHPRDSARSRLTFLGGMLIVIAIVLPPIRSGLVNQSVAVLGYAPETKNDESPNSWTAFKIGTDATLGQITSGEHDQTHSPTVIAKTRLAIASSHPAEWLPLAPRDPETGLFFASALPANTSTGMYRQHGLRMNSTASCVRKPLLKATFECQGNGTFWTRYENNGLTVHVCLRTPIWWKSAFYLQDERASMSQELNETVVLSVATTTLGLFELGNTFNSGKAGPLLRAIPEYHELRATGFVYPTDYYRDTPDKPYFTGLSDVNYDAWTQDYSSGDRLGPLASTMRALFARGSYFSIAHSLCRAAPILILLYYIYTVPTWTATLDAMAIARISHQLQDNGAIGRIWLQDVAVDKLEHVDGLIGVVESPEQAEEGRSAALLSADDSVWIRPNVTVASRSLAANTIDRTSNISTSPSPGEVDSGFEQMELDTYRSDVLPPTLPQTSPSEHGQDDHDAPPPGYTARRETEPPAYSSGVTGDDYRLQVGATGLINRGLAKKHAPKPQDQAGGVV</sequence>
<feature type="region of interest" description="Disordered" evidence="1">
    <location>
        <begin position="555"/>
        <end position="602"/>
    </location>
</feature>
<dbReference type="EMBL" id="JAULSO010000001">
    <property type="protein sequence ID" value="KAK3695740.1"/>
    <property type="molecule type" value="Genomic_DNA"/>
</dbReference>
<protein>
    <submittedName>
        <fullName evidence="3">Uncharacterized protein</fullName>
    </submittedName>
</protein>
<keyword evidence="2" id="KW-0812">Transmembrane</keyword>
<reference evidence="3" key="2">
    <citation type="submission" date="2023-06" db="EMBL/GenBank/DDBJ databases">
        <authorList>
            <consortium name="Lawrence Berkeley National Laboratory"/>
            <person name="Haridas S."/>
            <person name="Hensen N."/>
            <person name="Bonometti L."/>
            <person name="Westerberg I."/>
            <person name="Brannstrom I.O."/>
            <person name="Guillou S."/>
            <person name="Cros-Aarteil S."/>
            <person name="Calhoun S."/>
            <person name="Kuo A."/>
            <person name="Mondo S."/>
            <person name="Pangilinan J."/>
            <person name="Riley R."/>
            <person name="Labutti K."/>
            <person name="Andreopoulos B."/>
            <person name="Lipzen A."/>
            <person name="Chen C."/>
            <person name="Yanf M."/>
            <person name="Daum C."/>
            <person name="Ng V."/>
            <person name="Clum A."/>
            <person name="Steindorff A."/>
            <person name="Ohm R."/>
            <person name="Martin F."/>
            <person name="Silar P."/>
            <person name="Natvig D."/>
            <person name="Lalanne C."/>
            <person name="Gautier V."/>
            <person name="Ament-Velasquez S.L."/>
            <person name="Kruys A."/>
            <person name="Hutchinson M.I."/>
            <person name="Powell A.J."/>
            <person name="Barry K."/>
            <person name="Miller A.N."/>
            <person name="Grigoriev I.V."/>
            <person name="Debuchy R."/>
            <person name="Gladieux P."/>
            <person name="Thoren M.H."/>
            <person name="Johannesson H."/>
        </authorList>
    </citation>
    <scope>NUCLEOTIDE SEQUENCE</scope>
    <source>
        <strain evidence="3">CBS 314.62</strain>
    </source>
</reference>
<dbReference type="AlphaFoldDB" id="A0AAE1CIM2"/>
<dbReference type="Proteomes" id="UP001270362">
    <property type="component" value="Unassembled WGS sequence"/>
</dbReference>
<comment type="caution">
    <text evidence="3">The sequence shown here is derived from an EMBL/GenBank/DDBJ whole genome shotgun (WGS) entry which is preliminary data.</text>
</comment>
<evidence type="ECO:0000313" key="3">
    <source>
        <dbReference type="EMBL" id="KAK3695740.1"/>
    </source>
</evidence>
<keyword evidence="2" id="KW-1133">Transmembrane helix</keyword>
<gene>
    <name evidence="3" type="ORF">B0T22DRAFT_438693</name>
</gene>
<feature type="transmembrane region" description="Helical" evidence="2">
    <location>
        <begin position="21"/>
        <end position="44"/>
    </location>
</feature>
<feature type="region of interest" description="Disordered" evidence="1">
    <location>
        <begin position="612"/>
        <end position="631"/>
    </location>
</feature>
<organism evidence="3 4">
    <name type="scientific">Podospora appendiculata</name>
    <dbReference type="NCBI Taxonomy" id="314037"/>
    <lineage>
        <taxon>Eukaryota</taxon>
        <taxon>Fungi</taxon>
        <taxon>Dikarya</taxon>
        <taxon>Ascomycota</taxon>
        <taxon>Pezizomycotina</taxon>
        <taxon>Sordariomycetes</taxon>
        <taxon>Sordariomycetidae</taxon>
        <taxon>Sordariales</taxon>
        <taxon>Podosporaceae</taxon>
        <taxon>Podospora</taxon>
    </lineage>
</organism>
<keyword evidence="2" id="KW-0472">Membrane</keyword>
<keyword evidence="4" id="KW-1185">Reference proteome</keyword>